<dbReference type="Proteomes" id="UP000677228">
    <property type="component" value="Unassembled WGS sequence"/>
</dbReference>
<gene>
    <name evidence="1" type="ORF">OVA965_LOCUS27164</name>
    <name evidence="2" type="ORF">TMI583_LOCUS27910</name>
</gene>
<dbReference type="EMBL" id="CAJNOK010017787">
    <property type="protein sequence ID" value="CAF1270562.1"/>
    <property type="molecule type" value="Genomic_DNA"/>
</dbReference>
<sequence length="80" mass="9087">MSIHTPYDEINFMNYSSSAQRAILDGIQDEIQKAGDEMSEMMAAHSPNTNLEPHLLLKAIQVGQLYIKHLKLSQLMTQEK</sequence>
<evidence type="ECO:0000313" key="3">
    <source>
        <dbReference type="Proteomes" id="UP000677228"/>
    </source>
</evidence>
<dbReference type="Proteomes" id="UP000682733">
    <property type="component" value="Unassembled WGS sequence"/>
</dbReference>
<proteinExistence type="predicted"/>
<reference evidence="1" key="1">
    <citation type="submission" date="2021-02" db="EMBL/GenBank/DDBJ databases">
        <authorList>
            <person name="Nowell W R."/>
        </authorList>
    </citation>
    <scope>NUCLEOTIDE SEQUENCE</scope>
</reference>
<accession>A0A8S2EY89</accession>
<protein>
    <submittedName>
        <fullName evidence="1">Uncharacterized protein</fullName>
    </submittedName>
</protein>
<dbReference type="AlphaFoldDB" id="A0A8S2EY89"/>
<dbReference type="EMBL" id="CAJOBA010039350">
    <property type="protein sequence ID" value="CAF4076154.1"/>
    <property type="molecule type" value="Genomic_DNA"/>
</dbReference>
<evidence type="ECO:0000313" key="1">
    <source>
        <dbReference type="EMBL" id="CAF1270562.1"/>
    </source>
</evidence>
<evidence type="ECO:0000313" key="2">
    <source>
        <dbReference type="EMBL" id="CAF4076154.1"/>
    </source>
</evidence>
<organism evidence="1 3">
    <name type="scientific">Didymodactylos carnosus</name>
    <dbReference type="NCBI Taxonomy" id="1234261"/>
    <lineage>
        <taxon>Eukaryota</taxon>
        <taxon>Metazoa</taxon>
        <taxon>Spiralia</taxon>
        <taxon>Gnathifera</taxon>
        <taxon>Rotifera</taxon>
        <taxon>Eurotatoria</taxon>
        <taxon>Bdelloidea</taxon>
        <taxon>Philodinida</taxon>
        <taxon>Philodinidae</taxon>
        <taxon>Didymodactylos</taxon>
    </lineage>
</organism>
<name>A0A8S2EY89_9BILA</name>
<comment type="caution">
    <text evidence="1">The sequence shown here is derived from an EMBL/GenBank/DDBJ whole genome shotgun (WGS) entry which is preliminary data.</text>
</comment>